<keyword evidence="2" id="KW-0012">Acyltransferase</keyword>
<dbReference type="PANTHER" id="PTHR43877">
    <property type="entry name" value="AMINOALKYLPHOSPHONATE N-ACETYLTRANSFERASE-RELATED-RELATED"/>
    <property type="match status" value="1"/>
</dbReference>
<organism evidence="4 5">
    <name type="scientific">Rheinheimera mesophila</name>
    <dbReference type="NCBI Taxonomy" id="1547515"/>
    <lineage>
        <taxon>Bacteria</taxon>
        <taxon>Pseudomonadati</taxon>
        <taxon>Pseudomonadota</taxon>
        <taxon>Gammaproteobacteria</taxon>
        <taxon>Chromatiales</taxon>
        <taxon>Chromatiaceae</taxon>
        <taxon>Rheinheimera</taxon>
    </lineage>
</organism>
<comment type="caution">
    <text evidence="4">The sequence shown here is derived from an EMBL/GenBank/DDBJ whole genome shotgun (WGS) entry which is preliminary data.</text>
</comment>
<reference evidence="4 5" key="1">
    <citation type="submission" date="2018-11" db="EMBL/GenBank/DDBJ databases">
        <title>Draft genome analysis of Rheinheimera mesophila isolated from an industrial waste site.</title>
        <authorList>
            <person name="Yu Q."/>
            <person name="Qi Y."/>
            <person name="Zhang H."/>
            <person name="Lu Y."/>
            <person name="Pu J."/>
        </authorList>
    </citation>
    <scope>NUCLEOTIDE SEQUENCE [LARGE SCALE GENOMIC DNA]</scope>
    <source>
        <strain evidence="4 5">IITR13</strain>
    </source>
</reference>
<dbReference type="AlphaFoldDB" id="A0A3P3QSB0"/>
<dbReference type="OrthoDB" id="9787920at2"/>
<gene>
    <name evidence="4" type="ORF">EIK76_01865</name>
</gene>
<dbReference type="EMBL" id="RRCF01000001">
    <property type="protein sequence ID" value="RRJ24074.1"/>
    <property type="molecule type" value="Genomic_DNA"/>
</dbReference>
<dbReference type="InterPro" id="IPR000182">
    <property type="entry name" value="GNAT_dom"/>
</dbReference>
<dbReference type="InterPro" id="IPR050832">
    <property type="entry name" value="Bact_Acetyltransf"/>
</dbReference>
<dbReference type="CDD" id="cd04301">
    <property type="entry name" value="NAT_SF"/>
    <property type="match status" value="1"/>
</dbReference>
<evidence type="ECO:0000313" key="5">
    <source>
        <dbReference type="Proteomes" id="UP000276260"/>
    </source>
</evidence>
<dbReference type="Proteomes" id="UP000276260">
    <property type="component" value="Unassembled WGS sequence"/>
</dbReference>
<evidence type="ECO:0000256" key="2">
    <source>
        <dbReference type="ARBA" id="ARBA00023315"/>
    </source>
</evidence>
<accession>A0A3P3QSB0</accession>
<dbReference type="PANTHER" id="PTHR43877:SF2">
    <property type="entry name" value="AMINOALKYLPHOSPHONATE N-ACETYLTRANSFERASE-RELATED"/>
    <property type="match status" value="1"/>
</dbReference>
<evidence type="ECO:0000313" key="4">
    <source>
        <dbReference type="EMBL" id="RRJ24074.1"/>
    </source>
</evidence>
<dbReference type="GO" id="GO:0016747">
    <property type="term" value="F:acyltransferase activity, transferring groups other than amino-acyl groups"/>
    <property type="evidence" value="ECO:0007669"/>
    <property type="project" value="InterPro"/>
</dbReference>
<sequence length="134" mass="15429">MFTPVHTHEFADLAKQKIAEFNALHWDASKRQQLGLKLENEQGELIAALAGRTFGHWFYLESLWLDESIRGQGIGSDLLTEAEQIARARGCSFVILDTLDFQARPFYERHGYQVQWTQANYPLTGCKYFMTKSL</sequence>
<keyword evidence="5" id="KW-1185">Reference proteome</keyword>
<dbReference type="Gene3D" id="3.40.630.30">
    <property type="match status" value="1"/>
</dbReference>
<evidence type="ECO:0000259" key="3">
    <source>
        <dbReference type="PROSITE" id="PS51186"/>
    </source>
</evidence>
<name>A0A3P3QSB0_9GAMM</name>
<keyword evidence="1 4" id="KW-0808">Transferase</keyword>
<protein>
    <submittedName>
        <fullName evidence="4">GNAT family N-acetyltransferase</fullName>
    </submittedName>
</protein>
<dbReference type="InterPro" id="IPR016181">
    <property type="entry name" value="Acyl_CoA_acyltransferase"/>
</dbReference>
<feature type="domain" description="N-acetyltransferase" evidence="3">
    <location>
        <begin position="1"/>
        <end position="134"/>
    </location>
</feature>
<dbReference type="SUPFAM" id="SSF55729">
    <property type="entry name" value="Acyl-CoA N-acyltransferases (Nat)"/>
    <property type="match status" value="1"/>
</dbReference>
<dbReference type="Pfam" id="PF00583">
    <property type="entry name" value="Acetyltransf_1"/>
    <property type="match status" value="1"/>
</dbReference>
<proteinExistence type="predicted"/>
<dbReference type="PROSITE" id="PS51186">
    <property type="entry name" value="GNAT"/>
    <property type="match status" value="1"/>
</dbReference>
<evidence type="ECO:0000256" key="1">
    <source>
        <dbReference type="ARBA" id="ARBA00022679"/>
    </source>
</evidence>